<feature type="non-terminal residue" evidence="2">
    <location>
        <position position="1"/>
    </location>
</feature>
<dbReference type="CDD" id="cd21109">
    <property type="entry name" value="SPASM"/>
    <property type="match status" value="1"/>
</dbReference>
<feature type="domain" description="4Fe4S-binding SPASM" evidence="1">
    <location>
        <begin position="53"/>
        <end position="120"/>
    </location>
</feature>
<protein>
    <recommendedName>
        <fullName evidence="1">4Fe4S-binding SPASM domain-containing protein</fullName>
    </recommendedName>
</protein>
<reference evidence="2 3" key="1">
    <citation type="submission" date="2019-03" db="EMBL/GenBank/DDBJ databases">
        <title>Metabolic potential of uncultured bacteria and archaea associated with petroleum seepage in deep-sea sediments.</title>
        <authorList>
            <person name="Dong X."/>
            <person name="Hubert C."/>
        </authorList>
    </citation>
    <scope>NUCLEOTIDE SEQUENCE [LARGE SCALE GENOMIC DNA]</scope>
    <source>
        <strain evidence="2">E44_bin7</strain>
    </source>
</reference>
<proteinExistence type="predicted"/>
<accession>A0A523RPS8</accession>
<name>A0A523RPS8_UNCAE</name>
<evidence type="ECO:0000259" key="1">
    <source>
        <dbReference type="Pfam" id="PF13186"/>
    </source>
</evidence>
<dbReference type="EMBL" id="SOKJ01000401">
    <property type="protein sequence ID" value="TET07784.1"/>
    <property type="molecule type" value="Genomic_DNA"/>
</dbReference>
<dbReference type="InterPro" id="IPR023885">
    <property type="entry name" value="4Fe4S-binding_SPASM_dom"/>
</dbReference>
<dbReference type="Proteomes" id="UP000316360">
    <property type="component" value="Unassembled WGS sequence"/>
</dbReference>
<evidence type="ECO:0000313" key="2">
    <source>
        <dbReference type="EMBL" id="TET07784.1"/>
    </source>
</evidence>
<dbReference type="Gene3D" id="3.20.20.70">
    <property type="entry name" value="Aldolase class I"/>
    <property type="match status" value="1"/>
</dbReference>
<gene>
    <name evidence="2" type="ORF">E3J84_06995</name>
</gene>
<evidence type="ECO:0000313" key="3">
    <source>
        <dbReference type="Proteomes" id="UP000316360"/>
    </source>
</evidence>
<sequence length="155" mass="18195">DDSFGEIKKDIKKQFVERFDSLPLDQFVTRTPHNWAGGYNRKDKISGRSFLPCTFPWYSLTIFWDGCVVPCPQDFFGKLALGNIRDSSLLEIWNGPKEIFLRKKLSKREYKDIAPCSTCDRLWRRKLFGLPVVEVGRFLKDNLIGYNRSIRKILR</sequence>
<comment type="caution">
    <text evidence="2">The sequence shown here is derived from an EMBL/GenBank/DDBJ whole genome shotgun (WGS) entry which is preliminary data.</text>
</comment>
<organism evidence="2 3">
    <name type="scientific">Aerophobetes bacterium</name>
    <dbReference type="NCBI Taxonomy" id="2030807"/>
    <lineage>
        <taxon>Bacteria</taxon>
        <taxon>Candidatus Aerophobota</taxon>
    </lineage>
</organism>
<dbReference type="InterPro" id="IPR013785">
    <property type="entry name" value="Aldolase_TIM"/>
</dbReference>
<dbReference type="SUPFAM" id="SSF102114">
    <property type="entry name" value="Radical SAM enzymes"/>
    <property type="match status" value="1"/>
</dbReference>
<dbReference type="AlphaFoldDB" id="A0A523RPS8"/>
<dbReference type="Pfam" id="PF13186">
    <property type="entry name" value="SPASM"/>
    <property type="match status" value="1"/>
</dbReference>
<dbReference type="InterPro" id="IPR058240">
    <property type="entry name" value="rSAM_sf"/>
</dbReference>